<feature type="domain" description="DUF1990" evidence="1">
    <location>
        <begin position="27"/>
        <end position="185"/>
    </location>
</feature>
<dbReference type="KEGG" id="peh:Spb1_22310"/>
<organism evidence="2 3">
    <name type="scientific">Planctopirus ephydatiae</name>
    <dbReference type="NCBI Taxonomy" id="2528019"/>
    <lineage>
        <taxon>Bacteria</taxon>
        <taxon>Pseudomonadati</taxon>
        <taxon>Planctomycetota</taxon>
        <taxon>Planctomycetia</taxon>
        <taxon>Planctomycetales</taxon>
        <taxon>Planctomycetaceae</taxon>
        <taxon>Planctopirus</taxon>
    </lineage>
</organism>
<dbReference type="AlphaFoldDB" id="A0A518GNU5"/>
<evidence type="ECO:0000313" key="2">
    <source>
        <dbReference type="EMBL" id="QDV30302.1"/>
    </source>
</evidence>
<dbReference type="InterPro" id="IPR018960">
    <property type="entry name" value="DUF1990"/>
</dbReference>
<protein>
    <recommendedName>
        <fullName evidence="1">DUF1990 domain-containing protein</fullName>
    </recommendedName>
</protein>
<evidence type="ECO:0000313" key="3">
    <source>
        <dbReference type="Proteomes" id="UP000315349"/>
    </source>
</evidence>
<proteinExistence type="predicted"/>
<dbReference type="InterPro" id="IPR014457">
    <property type="entry name" value="UCP010260"/>
</dbReference>
<dbReference type="PANTHER" id="PTHR34202">
    <property type="entry name" value="UPF0548 PROTEIN"/>
    <property type="match status" value="1"/>
</dbReference>
<dbReference type="Proteomes" id="UP000315349">
    <property type="component" value="Chromosome"/>
</dbReference>
<accession>A0A518GNU5</accession>
<dbReference type="OrthoDB" id="120660at2"/>
<gene>
    <name evidence="2" type="ORF">Spb1_22310</name>
</gene>
<dbReference type="PIRSF" id="PIRSF010260">
    <property type="entry name" value="UCP010260"/>
    <property type="match status" value="1"/>
</dbReference>
<dbReference type="PANTHER" id="PTHR34202:SF1">
    <property type="entry name" value="UPF0548 PROTEIN"/>
    <property type="match status" value="1"/>
</dbReference>
<dbReference type="EMBL" id="CP036299">
    <property type="protein sequence ID" value="QDV30302.1"/>
    <property type="molecule type" value="Genomic_DNA"/>
</dbReference>
<dbReference type="Pfam" id="PF09348">
    <property type="entry name" value="DUF1990"/>
    <property type="match status" value="1"/>
</dbReference>
<name>A0A518GNU5_9PLAN</name>
<sequence length="205" mass="22979">MGMLSFQKPPVESLRRFVAGQAAHDFSYPAVGATATTTPAGFDVDRTRIELGAGESVFHSAKAALKRWEQFRLGWVEVWSPETPLEPGQVVAIMGWTLGFWWLNSCRIIYTVDEQGPITKFGFAYGTLPGHVESGEERFLIEWDQATDKVWYDILAFSRPNHFLTRLGYPLVRRSQKRFGRDSAASMFRAVNSASPLPEVCQSTG</sequence>
<reference evidence="2 3" key="1">
    <citation type="submission" date="2019-02" db="EMBL/GenBank/DDBJ databases">
        <title>Deep-cultivation of Planctomycetes and their phenomic and genomic characterization uncovers novel biology.</title>
        <authorList>
            <person name="Wiegand S."/>
            <person name="Jogler M."/>
            <person name="Boedeker C."/>
            <person name="Pinto D."/>
            <person name="Vollmers J."/>
            <person name="Rivas-Marin E."/>
            <person name="Kohn T."/>
            <person name="Peeters S.H."/>
            <person name="Heuer A."/>
            <person name="Rast P."/>
            <person name="Oberbeckmann S."/>
            <person name="Bunk B."/>
            <person name="Jeske O."/>
            <person name="Meyerdierks A."/>
            <person name="Storesund J.E."/>
            <person name="Kallscheuer N."/>
            <person name="Luecker S."/>
            <person name="Lage O.M."/>
            <person name="Pohl T."/>
            <person name="Merkel B.J."/>
            <person name="Hornburger P."/>
            <person name="Mueller R.-W."/>
            <person name="Bruemmer F."/>
            <person name="Labrenz M."/>
            <person name="Spormann A.M."/>
            <person name="Op den Camp H."/>
            <person name="Overmann J."/>
            <person name="Amann R."/>
            <person name="Jetten M.S.M."/>
            <person name="Mascher T."/>
            <person name="Medema M.H."/>
            <person name="Devos D.P."/>
            <person name="Kaster A.-K."/>
            <person name="Ovreas L."/>
            <person name="Rohde M."/>
            <person name="Galperin M.Y."/>
            <person name="Jogler C."/>
        </authorList>
    </citation>
    <scope>NUCLEOTIDE SEQUENCE [LARGE SCALE GENOMIC DNA]</scope>
    <source>
        <strain evidence="2 3">Spb1</strain>
    </source>
</reference>
<keyword evidence="3" id="KW-1185">Reference proteome</keyword>
<evidence type="ECO:0000259" key="1">
    <source>
        <dbReference type="Pfam" id="PF09348"/>
    </source>
</evidence>